<comment type="caution">
    <text evidence="11">The sequence shown here is derived from an EMBL/GenBank/DDBJ whole genome shotgun (WGS) entry which is preliminary data.</text>
</comment>
<evidence type="ECO:0000256" key="8">
    <source>
        <dbReference type="ARBA" id="ARBA00035585"/>
    </source>
</evidence>
<evidence type="ECO:0000256" key="10">
    <source>
        <dbReference type="HAMAP-Rule" id="MF_00454"/>
    </source>
</evidence>
<keyword evidence="12" id="KW-1185">Reference proteome</keyword>
<keyword evidence="10" id="KW-0406">Ion transport</keyword>
<dbReference type="InterPro" id="IPR003691">
    <property type="entry name" value="FluC"/>
</dbReference>
<evidence type="ECO:0000313" key="11">
    <source>
        <dbReference type="EMBL" id="MDZ5492083.1"/>
    </source>
</evidence>
<keyword evidence="10" id="KW-0813">Transport</keyword>
<keyword evidence="10" id="KW-0479">Metal-binding</keyword>
<gene>
    <name evidence="10" type="primary">fluC</name>
    <name evidence="10" type="synonym">crcB</name>
    <name evidence="11" type="ORF">U2F25_21880</name>
</gene>
<keyword evidence="2 10" id="KW-1003">Cell membrane</keyword>
<organism evidence="11 12">
    <name type="scientific">Micromonospora sicca</name>
    <dbReference type="NCBI Taxonomy" id="2202420"/>
    <lineage>
        <taxon>Bacteria</taxon>
        <taxon>Bacillati</taxon>
        <taxon>Actinomycetota</taxon>
        <taxon>Actinomycetes</taxon>
        <taxon>Micromonosporales</taxon>
        <taxon>Micromonosporaceae</taxon>
        <taxon>Micromonospora</taxon>
    </lineage>
</organism>
<feature type="transmembrane region" description="Helical" evidence="10">
    <location>
        <begin position="59"/>
        <end position="82"/>
    </location>
</feature>
<dbReference type="Proteomes" id="UP001290101">
    <property type="component" value="Unassembled WGS sequence"/>
</dbReference>
<evidence type="ECO:0000256" key="6">
    <source>
        <dbReference type="ARBA" id="ARBA00023303"/>
    </source>
</evidence>
<feature type="transmembrane region" description="Helical" evidence="10">
    <location>
        <begin position="149"/>
        <end position="173"/>
    </location>
</feature>
<evidence type="ECO:0000256" key="9">
    <source>
        <dbReference type="ARBA" id="ARBA00049940"/>
    </source>
</evidence>
<dbReference type="RefSeq" id="WP_322441925.1">
    <property type="nucleotide sequence ID" value="NZ_JAXOTQ010000028.1"/>
</dbReference>
<dbReference type="EMBL" id="JAXOTQ010000028">
    <property type="protein sequence ID" value="MDZ5492083.1"/>
    <property type="molecule type" value="Genomic_DNA"/>
</dbReference>
<keyword evidence="5 10" id="KW-0472">Membrane</keyword>
<comment type="catalytic activity">
    <reaction evidence="8">
        <text>fluoride(in) = fluoride(out)</text>
        <dbReference type="Rhea" id="RHEA:76159"/>
        <dbReference type="ChEBI" id="CHEBI:17051"/>
    </reaction>
    <physiologicalReaction direction="left-to-right" evidence="8">
        <dbReference type="Rhea" id="RHEA:76160"/>
    </physiologicalReaction>
</comment>
<evidence type="ECO:0000256" key="5">
    <source>
        <dbReference type="ARBA" id="ARBA00023136"/>
    </source>
</evidence>
<comment type="similarity">
    <text evidence="7 10">Belongs to the fluoride channel Fluc/FEX (TC 1.A.43) family.</text>
</comment>
<reference evidence="11 12" key="1">
    <citation type="submission" date="2023-12" db="EMBL/GenBank/DDBJ databases">
        <title>Micromonospora sp. nov., isolated from Atacama Desert.</title>
        <authorList>
            <person name="Carro L."/>
            <person name="Golinska P."/>
            <person name="Klenk H.-P."/>
            <person name="Goodfellow M."/>
        </authorList>
    </citation>
    <scope>NUCLEOTIDE SEQUENCE [LARGE SCALE GENOMIC DNA]</scope>
    <source>
        <strain evidence="11 12">4G53</strain>
    </source>
</reference>
<keyword evidence="3 10" id="KW-0812">Transmembrane</keyword>
<dbReference type="PANTHER" id="PTHR28259">
    <property type="entry name" value="FLUORIDE EXPORT PROTEIN 1-RELATED"/>
    <property type="match status" value="1"/>
</dbReference>
<feature type="binding site" evidence="10">
    <location>
        <position position="127"/>
    </location>
    <ligand>
        <name>Na(+)</name>
        <dbReference type="ChEBI" id="CHEBI:29101"/>
        <note>structural</note>
    </ligand>
</feature>
<dbReference type="PANTHER" id="PTHR28259:SF1">
    <property type="entry name" value="FLUORIDE EXPORT PROTEIN 1-RELATED"/>
    <property type="match status" value="1"/>
</dbReference>
<dbReference type="Pfam" id="PF02537">
    <property type="entry name" value="CRCB"/>
    <property type="match status" value="1"/>
</dbReference>
<evidence type="ECO:0000256" key="3">
    <source>
        <dbReference type="ARBA" id="ARBA00022692"/>
    </source>
</evidence>
<keyword evidence="4 10" id="KW-1133">Transmembrane helix</keyword>
<feature type="transmembrane region" description="Helical" evidence="10">
    <location>
        <begin position="31"/>
        <end position="53"/>
    </location>
</feature>
<keyword evidence="10" id="KW-0915">Sodium</keyword>
<comment type="activity regulation">
    <text evidence="10">Na(+) is not transported, but it plays an essential structural role and its presence is essential for fluoride channel function.</text>
</comment>
<keyword evidence="6 10" id="KW-0407">Ion channel</keyword>
<feature type="binding site" evidence="10">
    <location>
        <position position="130"/>
    </location>
    <ligand>
        <name>Na(+)</name>
        <dbReference type="ChEBI" id="CHEBI:29101"/>
        <note>structural</note>
    </ligand>
</feature>
<proteinExistence type="inferred from homology"/>
<protein>
    <recommendedName>
        <fullName evidence="10">Fluoride-specific ion channel FluC</fullName>
    </recommendedName>
</protein>
<evidence type="ECO:0000256" key="2">
    <source>
        <dbReference type="ARBA" id="ARBA00022475"/>
    </source>
</evidence>
<sequence length="178" mass="17924">MTPAPEFRVDPDVDLHVPADRAELTAHPATVLGAIAAGGVLGALARAGIQAAFPHPPTGFPWATFGINLAGCLLIGALMAVLGARPAHPLVRPFLGVGVLGGFTTFSAYAVDAQQAVTALVGTGFCGALTTWSTLSYETLRLTREGARFHAVANALASVVAGLGAASLGYALAHALTG</sequence>
<dbReference type="HAMAP" id="MF_00454">
    <property type="entry name" value="FluC"/>
    <property type="match status" value="1"/>
</dbReference>
<feature type="transmembrane region" description="Helical" evidence="10">
    <location>
        <begin position="117"/>
        <end position="137"/>
    </location>
</feature>
<evidence type="ECO:0000256" key="7">
    <source>
        <dbReference type="ARBA" id="ARBA00035120"/>
    </source>
</evidence>
<comment type="function">
    <text evidence="9 10">Fluoride-specific ion channel. Important for reducing fluoride concentration in the cell, thus reducing its toxicity.</text>
</comment>
<accession>A0ABU5JHM2</accession>
<feature type="transmembrane region" description="Helical" evidence="10">
    <location>
        <begin position="94"/>
        <end position="111"/>
    </location>
</feature>
<evidence type="ECO:0000313" key="12">
    <source>
        <dbReference type="Proteomes" id="UP001290101"/>
    </source>
</evidence>
<evidence type="ECO:0000256" key="4">
    <source>
        <dbReference type="ARBA" id="ARBA00022989"/>
    </source>
</evidence>
<comment type="subcellular location">
    <subcellularLocation>
        <location evidence="1 10">Cell membrane</location>
        <topology evidence="1 10">Multi-pass membrane protein</topology>
    </subcellularLocation>
</comment>
<evidence type="ECO:0000256" key="1">
    <source>
        <dbReference type="ARBA" id="ARBA00004651"/>
    </source>
</evidence>
<name>A0ABU5JHM2_9ACTN</name>